<gene>
    <name evidence="3" type="ORF">BJG266_LOCUS14981</name>
    <name evidence="2" type="ORF">QVE165_LOCUS10393</name>
</gene>
<evidence type="ECO:0000313" key="4">
    <source>
        <dbReference type="Proteomes" id="UP000663832"/>
    </source>
</evidence>
<dbReference type="EMBL" id="CAJNOM010000048">
    <property type="protein sequence ID" value="CAF0918236.1"/>
    <property type="molecule type" value="Genomic_DNA"/>
</dbReference>
<feature type="signal peptide" evidence="1">
    <location>
        <begin position="1"/>
        <end position="18"/>
    </location>
</feature>
<dbReference type="Proteomes" id="UP000663877">
    <property type="component" value="Unassembled WGS sequence"/>
</dbReference>
<evidence type="ECO:0000256" key="1">
    <source>
        <dbReference type="SAM" id="SignalP"/>
    </source>
</evidence>
<dbReference type="Proteomes" id="UP000663832">
    <property type="component" value="Unassembled WGS sequence"/>
</dbReference>
<comment type="caution">
    <text evidence="3">The sequence shown here is derived from an EMBL/GenBank/DDBJ whole genome shotgun (WGS) entry which is preliminary data.</text>
</comment>
<accession>A0A814FLW4</accession>
<reference evidence="3" key="1">
    <citation type="submission" date="2021-02" db="EMBL/GenBank/DDBJ databases">
        <authorList>
            <person name="Nowell W R."/>
        </authorList>
    </citation>
    <scope>NUCLEOTIDE SEQUENCE</scope>
</reference>
<dbReference type="EMBL" id="CAJNOI010000064">
    <property type="protein sequence ID" value="CAF0983077.1"/>
    <property type="molecule type" value="Genomic_DNA"/>
</dbReference>
<name>A0A814FLW4_9BILA</name>
<feature type="chain" id="PRO_5036410078" evidence="1">
    <location>
        <begin position="19"/>
        <end position="96"/>
    </location>
</feature>
<evidence type="ECO:0000313" key="3">
    <source>
        <dbReference type="EMBL" id="CAF0983077.1"/>
    </source>
</evidence>
<dbReference type="OrthoDB" id="9970211at2759"/>
<proteinExistence type="predicted"/>
<keyword evidence="1" id="KW-0732">Signal</keyword>
<protein>
    <submittedName>
        <fullName evidence="3">Uncharacterized protein</fullName>
    </submittedName>
</protein>
<evidence type="ECO:0000313" key="2">
    <source>
        <dbReference type="EMBL" id="CAF0918236.1"/>
    </source>
</evidence>
<dbReference type="AlphaFoldDB" id="A0A814FLW4"/>
<sequence length="96" mass="10712">MHLIIWFIGFSFLTIINGKDDACLHNESKGKHCTSDTQSVLQRILTQPTAIENQECHTSCIQSGYDGGGYCSISDECFRFCSCHHSINITLPSLNE</sequence>
<organism evidence="3 5">
    <name type="scientific">Adineta steineri</name>
    <dbReference type="NCBI Taxonomy" id="433720"/>
    <lineage>
        <taxon>Eukaryota</taxon>
        <taxon>Metazoa</taxon>
        <taxon>Spiralia</taxon>
        <taxon>Gnathifera</taxon>
        <taxon>Rotifera</taxon>
        <taxon>Eurotatoria</taxon>
        <taxon>Bdelloidea</taxon>
        <taxon>Adinetida</taxon>
        <taxon>Adinetidae</taxon>
        <taxon>Adineta</taxon>
    </lineage>
</organism>
<keyword evidence="4" id="KW-1185">Reference proteome</keyword>
<evidence type="ECO:0000313" key="5">
    <source>
        <dbReference type="Proteomes" id="UP000663877"/>
    </source>
</evidence>